<comment type="subunit">
    <text evidence="4">Monomer.</text>
</comment>
<evidence type="ECO:0000256" key="4">
    <source>
        <dbReference type="HAMAP-Rule" id="MF_01113"/>
    </source>
</evidence>
<comment type="function">
    <text evidence="4">Poorly processive, error-prone DNA polymerase involved in untargeted mutagenesis. Copies undamaged DNA at stalled replication forks, which arise in vivo from mismatched or misaligned primer ends. These misaligned primers can be extended by PolIV. Exhibits no 3'-5' exonuclease (proofreading) activity. May be involved in translesional synthesis, in conjunction with the beta clamp from PolIII.</text>
</comment>
<dbReference type="EMBL" id="VLLI01000014">
    <property type="protein sequence ID" value="TWI95944.1"/>
    <property type="molecule type" value="Genomic_DNA"/>
</dbReference>
<dbReference type="OrthoDB" id="9808813at2"/>
<proteinExistence type="inferred from homology"/>
<dbReference type="PANTHER" id="PTHR11076">
    <property type="entry name" value="DNA REPAIR POLYMERASE UMUC / TRANSFERASE FAMILY MEMBER"/>
    <property type="match status" value="1"/>
</dbReference>
<evidence type="ECO:0000259" key="5">
    <source>
        <dbReference type="PROSITE" id="PS50173"/>
    </source>
</evidence>
<keyword evidence="7" id="KW-1185">Reference proteome</keyword>
<feature type="binding site" evidence="4">
    <location>
        <position position="103"/>
    </location>
    <ligand>
        <name>Mg(2+)</name>
        <dbReference type="ChEBI" id="CHEBI:18420"/>
    </ligand>
</feature>
<comment type="catalytic activity">
    <reaction evidence="4">
        <text>DNA(n) + a 2'-deoxyribonucleoside 5'-triphosphate = DNA(n+1) + diphosphate</text>
        <dbReference type="Rhea" id="RHEA:22508"/>
        <dbReference type="Rhea" id="RHEA-COMP:17339"/>
        <dbReference type="Rhea" id="RHEA-COMP:17340"/>
        <dbReference type="ChEBI" id="CHEBI:33019"/>
        <dbReference type="ChEBI" id="CHEBI:61560"/>
        <dbReference type="ChEBI" id="CHEBI:173112"/>
        <dbReference type="EC" id="2.7.7.7"/>
    </reaction>
</comment>
<keyword evidence="4" id="KW-0963">Cytoplasm</keyword>
<dbReference type="Gene3D" id="3.30.1490.100">
    <property type="entry name" value="DNA polymerase, Y-family, little finger domain"/>
    <property type="match status" value="1"/>
</dbReference>
<dbReference type="Gene3D" id="3.40.1170.60">
    <property type="match status" value="1"/>
</dbReference>
<dbReference type="InterPro" id="IPR043128">
    <property type="entry name" value="Rev_trsase/Diguanyl_cyclase"/>
</dbReference>
<feature type="domain" description="UmuC" evidence="5">
    <location>
        <begin position="5"/>
        <end position="184"/>
    </location>
</feature>
<dbReference type="GO" id="GO:0003684">
    <property type="term" value="F:damaged DNA binding"/>
    <property type="evidence" value="ECO:0007669"/>
    <property type="project" value="InterPro"/>
</dbReference>
<sequence length="390" mass="44414">MQRQIINLDMDCFFVAVEVLKDNRLKNRPVAIGGNADRGILTSVSYEARRLGVYGGMPTRMAKQLCPQLHIVKGNADEYSKYSHMVTEVIRERVPVMEKAAIDEHYVDMTGMDKYIGTLKFAHELRTKVIDETGLPLTFGLSVNKTVSKIVANEHKPNGEGYIELPGVQQFLNPLSIKKIPGVGDTTYIKLSEMGVRQIYTLIQIPAEMMFRIMGQNGITLWQKANGIDNTPVIPYRENKSISDQRDFTTESMDVERIRQLIATMITELAYELRKQHKLTACITVTIRYANFETVTRQARIAYTSLDFTLIEKAKELFDKAYDRRMLLRLVGIRLSHLVGGFEQIDLYSTSNEQYSLYQSMDKIRNRFGKKAIVIASSLKPNPKSRPDVS</sequence>
<feature type="site" description="Substrate discrimination" evidence="4">
    <location>
        <position position="14"/>
    </location>
</feature>
<dbReference type="GO" id="GO:0003887">
    <property type="term" value="F:DNA-directed DNA polymerase activity"/>
    <property type="evidence" value="ECO:0007669"/>
    <property type="project" value="UniProtKB-UniRule"/>
</dbReference>
<dbReference type="InterPro" id="IPR022880">
    <property type="entry name" value="DNApol_IV"/>
</dbReference>
<comment type="cofactor">
    <cofactor evidence="4">
        <name>Mg(2+)</name>
        <dbReference type="ChEBI" id="CHEBI:18420"/>
    </cofactor>
    <text evidence="4">Binds 2 magnesium ions per subunit.</text>
</comment>
<dbReference type="GO" id="GO:0000287">
    <property type="term" value="F:magnesium ion binding"/>
    <property type="evidence" value="ECO:0007669"/>
    <property type="project" value="UniProtKB-UniRule"/>
</dbReference>
<dbReference type="PANTHER" id="PTHR11076:SF33">
    <property type="entry name" value="DNA POLYMERASE KAPPA"/>
    <property type="match status" value="1"/>
</dbReference>
<keyword evidence="4" id="KW-0227">DNA damage</keyword>
<dbReference type="GO" id="GO:0009432">
    <property type="term" value="P:SOS response"/>
    <property type="evidence" value="ECO:0007669"/>
    <property type="project" value="TreeGrafter"/>
</dbReference>
<dbReference type="SUPFAM" id="SSF100879">
    <property type="entry name" value="Lesion bypass DNA polymerase (Y-family), little finger domain"/>
    <property type="match status" value="1"/>
</dbReference>
<feature type="active site" evidence="4">
    <location>
        <position position="104"/>
    </location>
</feature>
<dbReference type="AlphaFoldDB" id="A0A562TRW3"/>
<accession>A0A562TRW3</accession>
<dbReference type="RefSeq" id="WP_144915712.1">
    <property type="nucleotide sequence ID" value="NZ_VLLI01000014.1"/>
</dbReference>
<protein>
    <recommendedName>
        <fullName evidence="4">DNA polymerase IV</fullName>
        <shortName evidence="4">Pol IV</shortName>
        <ecNumber evidence="4">2.7.7.7</ecNumber>
    </recommendedName>
</protein>
<dbReference type="InterPro" id="IPR017961">
    <property type="entry name" value="DNA_pol_Y-fam_little_finger"/>
</dbReference>
<evidence type="ECO:0000256" key="3">
    <source>
        <dbReference type="ARBA" id="ARBA00022932"/>
    </source>
</evidence>
<reference evidence="6 7" key="1">
    <citation type="submission" date="2019-07" db="EMBL/GenBank/DDBJ databases">
        <title>Genomic Encyclopedia of Archaeal and Bacterial Type Strains, Phase II (KMG-II): from individual species to whole genera.</title>
        <authorList>
            <person name="Goeker M."/>
        </authorList>
    </citation>
    <scope>NUCLEOTIDE SEQUENCE [LARGE SCALE GENOMIC DNA]</scope>
    <source>
        <strain evidence="6 7">ATCC BAA-1854</strain>
    </source>
</reference>
<dbReference type="NCBIfam" id="NF002677">
    <property type="entry name" value="PRK02406.1"/>
    <property type="match status" value="1"/>
</dbReference>
<dbReference type="Gene3D" id="3.30.70.270">
    <property type="match status" value="1"/>
</dbReference>
<dbReference type="InterPro" id="IPR036775">
    <property type="entry name" value="DNA_pol_Y-fam_lit_finger_sf"/>
</dbReference>
<evidence type="ECO:0000256" key="2">
    <source>
        <dbReference type="ARBA" id="ARBA00022457"/>
    </source>
</evidence>
<evidence type="ECO:0000313" key="7">
    <source>
        <dbReference type="Proteomes" id="UP000317010"/>
    </source>
</evidence>
<dbReference type="InterPro" id="IPR043502">
    <property type="entry name" value="DNA/RNA_pol_sf"/>
</dbReference>
<dbReference type="EC" id="2.7.7.7" evidence="4"/>
<keyword evidence="4" id="KW-0479">Metal-binding</keyword>
<dbReference type="HAMAP" id="MF_01113">
    <property type="entry name" value="DNApol_IV"/>
    <property type="match status" value="1"/>
</dbReference>
<dbReference type="GO" id="GO:0006281">
    <property type="term" value="P:DNA repair"/>
    <property type="evidence" value="ECO:0007669"/>
    <property type="project" value="UniProtKB-UniRule"/>
</dbReference>
<dbReference type="GO" id="GO:0005829">
    <property type="term" value="C:cytosol"/>
    <property type="evidence" value="ECO:0007669"/>
    <property type="project" value="TreeGrafter"/>
</dbReference>
<keyword evidence="4" id="KW-0234">DNA repair</keyword>
<evidence type="ECO:0000313" key="6">
    <source>
        <dbReference type="EMBL" id="TWI95944.1"/>
    </source>
</evidence>
<organism evidence="6 7">
    <name type="scientific">Mucilaginibacter frigoritolerans</name>
    <dbReference type="NCBI Taxonomy" id="652788"/>
    <lineage>
        <taxon>Bacteria</taxon>
        <taxon>Pseudomonadati</taxon>
        <taxon>Bacteroidota</taxon>
        <taxon>Sphingobacteriia</taxon>
        <taxon>Sphingobacteriales</taxon>
        <taxon>Sphingobacteriaceae</taxon>
        <taxon>Mucilaginibacter</taxon>
    </lineage>
</organism>
<dbReference type="InterPro" id="IPR050116">
    <property type="entry name" value="DNA_polymerase-Y"/>
</dbReference>
<feature type="binding site" evidence="4">
    <location>
        <position position="9"/>
    </location>
    <ligand>
        <name>Mg(2+)</name>
        <dbReference type="ChEBI" id="CHEBI:18420"/>
    </ligand>
</feature>
<gene>
    <name evidence="4" type="primary">dinB</name>
    <name evidence="6" type="ORF">JN11_04219</name>
</gene>
<dbReference type="Pfam" id="PF00817">
    <property type="entry name" value="IMS"/>
    <property type="match status" value="1"/>
</dbReference>
<comment type="subcellular location">
    <subcellularLocation>
        <location evidence="4">Cytoplasm</location>
    </subcellularLocation>
</comment>
<dbReference type="SUPFAM" id="SSF56672">
    <property type="entry name" value="DNA/RNA polymerases"/>
    <property type="match status" value="1"/>
</dbReference>
<comment type="caution">
    <text evidence="6">The sequence shown here is derived from an EMBL/GenBank/DDBJ whole genome shotgun (WGS) entry which is preliminary data.</text>
</comment>
<keyword evidence="3 4" id="KW-0239">DNA-directed DNA polymerase</keyword>
<keyword evidence="2 4" id="KW-0515">Mutator protein</keyword>
<dbReference type="PROSITE" id="PS50173">
    <property type="entry name" value="UMUC"/>
    <property type="match status" value="1"/>
</dbReference>
<keyword evidence="4" id="KW-0235">DNA replication</keyword>
<dbReference type="GO" id="GO:0006261">
    <property type="term" value="P:DNA-templated DNA replication"/>
    <property type="evidence" value="ECO:0007669"/>
    <property type="project" value="UniProtKB-UniRule"/>
</dbReference>
<evidence type="ECO:0000256" key="1">
    <source>
        <dbReference type="ARBA" id="ARBA00010945"/>
    </source>
</evidence>
<dbReference type="InterPro" id="IPR001126">
    <property type="entry name" value="UmuC"/>
</dbReference>
<dbReference type="GO" id="GO:0042276">
    <property type="term" value="P:error-prone translesion synthesis"/>
    <property type="evidence" value="ECO:0007669"/>
    <property type="project" value="TreeGrafter"/>
</dbReference>
<keyword evidence="4" id="KW-0238">DNA-binding</keyword>
<dbReference type="Pfam" id="PF11799">
    <property type="entry name" value="IMS_C"/>
    <property type="match status" value="1"/>
</dbReference>
<keyword evidence="4" id="KW-0548">Nucleotidyltransferase</keyword>
<dbReference type="Gene3D" id="1.10.150.20">
    <property type="entry name" value="5' to 3' exonuclease, C-terminal subdomain"/>
    <property type="match status" value="1"/>
</dbReference>
<dbReference type="Proteomes" id="UP000317010">
    <property type="component" value="Unassembled WGS sequence"/>
</dbReference>
<keyword evidence="4" id="KW-0460">Magnesium</keyword>
<keyword evidence="4" id="KW-0808">Transferase</keyword>
<name>A0A562TRW3_9SPHI</name>
<comment type="similarity">
    <text evidence="1 4">Belongs to the DNA polymerase type-Y family.</text>
</comment>
<dbReference type="CDD" id="cd03586">
    <property type="entry name" value="PolY_Pol_IV_kappa"/>
    <property type="match status" value="1"/>
</dbReference>